<dbReference type="SUPFAM" id="SSF47413">
    <property type="entry name" value="lambda repressor-like DNA-binding domains"/>
    <property type="match status" value="1"/>
</dbReference>
<dbReference type="Pfam" id="PF13377">
    <property type="entry name" value="Peripla_BP_3"/>
    <property type="match status" value="1"/>
</dbReference>
<dbReference type="SMART" id="SM00354">
    <property type="entry name" value="HTH_LACI"/>
    <property type="match status" value="1"/>
</dbReference>
<proteinExistence type="predicted"/>
<name>A0A4R4VVK9_9PSEU</name>
<evidence type="ECO:0000313" key="5">
    <source>
        <dbReference type="EMBL" id="TDD10052.1"/>
    </source>
</evidence>
<dbReference type="InterPro" id="IPR000843">
    <property type="entry name" value="HTH_LacI"/>
</dbReference>
<accession>A0A4R4VVK9</accession>
<evidence type="ECO:0000256" key="2">
    <source>
        <dbReference type="ARBA" id="ARBA00023125"/>
    </source>
</evidence>
<comment type="caution">
    <text evidence="5">The sequence shown here is derived from an EMBL/GenBank/DDBJ whole genome shotgun (WGS) entry which is preliminary data.</text>
</comment>
<dbReference type="Pfam" id="PF00356">
    <property type="entry name" value="LacI"/>
    <property type="match status" value="1"/>
</dbReference>
<dbReference type="InterPro" id="IPR028082">
    <property type="entry name" value="Peripla_BP_I"/>
</dbReference>
<dbReference type="Gene3D" id="3.40.50.2300">
    <property type="match status" value="2"/>
</dbReference>
<dbReference type="Proteomes" id="UP000295674">
    <property type="component" value="Unassembled WGS sequence"/>
</dbReference>
<dbReference type="PANTHER" id="PTHR30146:SF138">
    <property type="entry name" value="TRANSCRIPTIONAL REGULATORY PROTEIN"/>
    <property type="match status" value="1"/>
</dbReference>
<dbReference type="GO" id="GO:0003700">
    <property type="term" value="F:DNA-binding transcription factor activity"/>
    <property type="evidence" value="ECO:0007669"/>
    <property type="project" value="TreeGrafter"/>
</dbReference>
<dbReference type="InterPro" id="IPR010982">
    <property type="entry name" value="Lambda_DNA-bd_dom_sf"/>
</dbReference>
<feature type="domain" description="HTH lacI-type" evidence="4">
    <location>
        <begin position="6"/>
        <end position="60"/>
    </location>
</feature>
<keyword evidence="6" id="KW-1185">Reference proteome</keyword>
<dbReference type="CDD" id="cd01392">
    <property type="entry name" value="HTH_LacI"/>
    <property type="match status" value="1"/>
</dbReference>
<sequence length="330" mass="34948">MKQARPTIYDVARECGLAASTVSRTFSNPARVSPATRELVQAAADAIGYEPRPLARAEAPGRIRVLTLVVTDISNPYYAAVIKAAQSRAIERNFTLALTDSDESARLEANNLRQLLATTSGGILATSRLSDEAVRQIADYRPLVMINRQVEGVPSLVVDTAAGMRKAVRHLAVLGHRRIAYLSGPRNSWINGQRWQAVRDEASQLNIEVSFLGPFAPNRKGGEDAADALVLGKVSAAIGYNDLIAIGALQRLRATGVRVPDDLSLIGCDDIFGADLTVPGLTTIAGPAGKLGSYAVDVLHARLSGHGDGPGSLTLDSHMVIRGSTGPAGR</sequence>
<dbReference type="CDD" id="cd06267">
    <property type="entry name" value="PBP1_LacI_sugar_binding-like"/>
    <property type="match status" value="1"/>
</dbReference>
<dbReference type="PANTHER" id="PTHR30146">
    <property type="entry name" value="LACI-RELATED TRANSCRIPTIONAL REPRESSOR"/>
    <property type="match status" value="1"/>
</dbReference>
<gene>
    <name evidence="5" type="ORF">E1181_02085</name>
</gene>
<evidence type="ECO:0000256" key="3">
    <source>
        <dbReference type="ARBA" id="ARBA00023163"/>
    </source>
</evidence>
<dbReference type="PROSITE" id="PS50932">
    <property type="entry name" value="HTH_LACI_2"/>
    <property type="match status" value="1"/>
</dbReference>
<dbReference type="AlphaFoldDB" id="A0A4R4VVK9"/>
<dbReference type="OrthoDB" id="3258243at2"/>
<evidence type="ECO:0000313" key="6">
    <source>
        <dbReference type="Proteomes" id="UP000295674"/>
    </source>
</evidence>
<dbReference type="Gene3D" id="1.10.260.40">
    <property type="entry name" value="lambda repressor-like DNA-binding domains"/>
    <property type="match status" value="1"/>
</dbReference>
<dbReference type="SUPFAM" id="SSF53822">
    <property type="entry name" value="Periplasmic binding protein-like I"/>
    <property type="match status" value="1"/>
</dbReference>
<dbReference type="RefSeq" id="WP_132672151.1">
    <property type="nucleotide sequence ID" value="NZ_SMKS01000002.1"/>
</dbReference>
<protein>
    <submittedName>
        <fullName evidence="5">LacI family transcriptional regulator</fullName>
    </submittedName>
</protein>
<dbReference type="InterPro" id="IPR046335">
    <property type="entry name" value="LacI/GalR-like_sensor"/>
</dbReference>
<evidence type="ECO:0000259" key="4">
    <source>
        <dbReference type="PROSITE" id="PS50932"/>
    </source>
</evidence>
<organism evidence="5 6">
    <name type="scientific">Saccharopolyspora terrae</name>
    <dbReference type="NCBI Taxonomy" id="2530384"/>
    <lineage>
        <taxon>Bacteria</taxon>
        <taxon>Bacillati</taxon>
        <taxon>Actinomycetota</taxon>
        <taxon>Actinomycetes</taxon>
        <taxon>Pseudonocardiales</taxon>
        <taxon>Pseudonocardiaceae</taxon>
        <taxon>Saccharopolyspora</taxon>
    </lineage>
</organism>
<reference evidence="5 6" key="1">
    <citation type="submission" date="2019-03" db="EMBL/GenBank/DDBJ databases">
        <title>Draft genome sequences of novel Actinobacteria.</title>
        <authorList>
            <person name="Sahin N."/>
            <person name="Ay H."/>
            <person name="Saygin H."/>
        </authorList>
    </citation>
    <scope>NUCLEOTIDE SEQUENCE [LARGE SCALE GENOMIC DNA]</scope>
    <source>
        <strain evidence="5 6">16K309</strain>
    </source>
</reference>
<evidence type="ECO:0000256" key="1">
    <source>
        <dbReference type="ARBA" id="ARBA00023015"/>
    </source>
</evidence>
<dbReference type="EMBL" id="SMKS01000002">
    <property type="protein sequence ID" value="TDD10052.1"/>
    <property type="molecule type" value="Genomic_DNA"/>
</dbReference>
<keyword evidence="3" id="KW-0804">Transcription</keyword>
<keyword evidence="1" id="KW-0805">Transcription regulation</keyword>
<dbReference type="GO" id="GO:0000976">
    <property type="term" value="F:transcription cis-regulatory region binding"/>
    <property type="evidence" value="ECO:0007669"/>
    <property type="project" value="TreeGrafter"/>
</dbReference>
<keyword evidence="2" id="KW-0238">DNA-binding</keyword>